<dbReference type="STRING" id="755732.Fluta_3149"/>
<dbReference type="OrthoDB" id="9553448at2"/>
<dbReference type="Proteomes" id="UP000007463">
    <property type="component" value="Chromosome"/>
</dbReference>
<sequence length="187" mass="21209" precursor="true">MKTLLILLLVTTSRLIHGQIVHQTINEDKTYEYWFSLDQYQKPLNYAIEIAHLGGNVNKLVGKMKDNSKNGNMTIHDTKGKLLFEKKLGSDLSFEFATDQKEVVIAFTVDGFATYTKKTSVETLSVLVMKLQPESQDEVYQINSKKELAEAELDSIMKCVHNCMQHTVNKDINTCAKNGEYSISLQL</sequence>
<organism evidence="1 2">
    <name type="scientific">Fluviicola taffensis (strain DSM 16823 / NCIMB 13979 / RW262)</name>
    <dbReference type="NCBI Taxonomy" id="755732"/>
    <lineage>
        <taxon>Bacteria</taxon>
        <taxon>Pseudomonadati</taxon>
        <taxon>Bacteroidota</taxon>
        <taxon>Flavobacteriia</taxon>
        <taxon>Flavobacteriales</taxon>
        <taxon>Crocinitomicaceae</taxon>
        <taxon>Fluviicola</taxon>
    </lineage>
</organism>
<keyword evidence="2" id="KW-1185">Reference proteome</keyword>
<dbReference type="RefSeq" id="WP_013687890.1">
    <property type="nucleotide sequence ID" value="NC_015321.1"/>
</dbReference>
<dbReference type="HOGENOM" id="CLU_1445697_0_0_10"/>
<reference evidence="2" key="2">
    <citation type="submission" date="2011-02" db="EMBL/GenBank/DDBJ databases">
        <title>The complete genome of Fluviicola taffensis DSM 16823.</title>
        <authorList>
            <consortium name="US DOE Joint Genome Institute (JGI-PGF)"/>
            <person name="Lucas S."/>
            <person name="Copeland A."/>
            <person name="Lapidus A."/>
            <person name="Bruce D."/>
            <person name="Goodwin L."/>
            <person name="Pitluck S."/>
            <person name="Kyrpides N."/>
            <person name="Mavromatis K."/>
            <person name="Ivanova N."/>
            <person name="Mikhailova N."/>
            <person name="Pagani I."/>
            <person name="Chertkov O."/>
            <person name="Detter J.C."/>
            <person name="Han C."/>
            <person name="Tapia R."/>
            <person name="Land M."/>
            <person name="Hauser L."/>
            <person name="Markowitz V."/>
            <person name="Cheng J.-F."/>
            <person name="Hugenholtz P."/>
            <person name="Woyke T."/>
            <person name="Wu D."/>
            <person name="Tindall B."/>
            <person name="Pomrenke H.G."/>
            <person name="Brambilla E."/>
            <person name="Klenk H.-P."/>
            <person name="Eisen J.A."/>
        </authorList>
    </citation>
    <scope>NUCLEOTIDE SEQUENCE [LARGE SCALE GENOMIC DNA]</scope>
    <source>
        <strain evidence="2">DSM 16823 / RW262 / RW262</strain>
    </source>
</reference>
<evidence type="ECO:0000313" key="1">
    <source>
        <dbReference type="EMBL" id="AEA45123.1"/>
    </source>
</evidence>
<accession>F2IKJ7</accession>
<evidence type="ECO:0000313" key="2">
    <source>
        <dbReference type="Proteomes" id="UP000007463"/>
    </source>
</evidence>
<proteinExistence type="predicted"/>
<gene>
    <name evidence="1" type="ordered locus">Fluta_3149</name>
</gene>
<dbReference type="AlphaFoldDB" id="F2IKJ7"/>
<dbReference type="EMBL" id="CP002542">
    <property type="protein sequence ID" value="AEA45123.1"/>
    <property type="molecule type" value="Genomic_DNA"/>
</dbReference>
<protein>
    <submittedName>
        <fullName evidence="1">Uncharacterized protein</fullName>
    </submittedName>
</protein>
<name>F2IKJ7_FLUTR</name>
<reference evidence="1 2" key="1">
    <citation type="journal article" date="2011" name="Stand. Genomic Sci.">
        <title>Complete genome sequence of the gliding freshwater bacterium Fluviicola taffensis type strain (RW262).</title>
        <authorList>
            <person name="Woyke T."/>
            <person name="Chertkov O."/>
            <person name="Lapidus A."/>
            <person name="Nolan M."/>
            <person name="Lucas S."/>
            <person name="Del Rio T.G."/>
            <person name="Tice H."/>
            <person name="Cheng J.F."/>
            <person name="Tapia R."/>
            <person name="Han C."/>
            <person name="Goodwin L."/>
            <person name="Pitluck S."/>
            <person name="Liolios K."/>
            <person name="Pagani I."/>
            <person name="Ivanova N."/>
            <person name="Huntemann M."/>
            <person name="Mavromatis K."/>
            <person name="Mikhailova N."/>
            <person name="Pati A."/>
            <person name="Chen A."/>
            <person name="Palaniappan K."/>
            <person name="Land M."/>
            <person name="Hauser L."/>
            <person name="Brambilla E.M."/>
            <person name="Rohde M."/>
            <person name="Mwirichia R."/>
            <person name="Sikorski J."/>
            <person name="Tindall B.J."/>
            <person name="Goker M."/>
            <person name="Bristow J."/>
            <person name="Eisen J.A."/>
            <person name="Markowitz V."/>
            <person name="Hugenholtz P."/>
            <person name="Klenk H.P."/>
            <person name="Kyrpides N.C."/>
        </authorList>
    </citation>
    <scope>NUCLEOTIDE SEQUENCE [LARGE SCALE GENOMIC DNA]</scope>
    <source>
        <strain evidence="2">DSM 16823 / RW262 / RW262</strain>
    </source>
</reference>
<dbReference type="KEGG" id="fte:Fluta_3149"/>